<evidence type="ECO:0000256" key="1">
    <source>
        <dbReference type="SAM" id="MobiDB-lite"/>
    </source>
</evidence>
<protein>
    <submittedName>
        <fullName evidence="2">Uncharacterized protein</fullName>
    </submittedName>
</protein>
<sequence length="321" mass="33642">MSLLESENLGCGQGSSDGARLIPSLRSGDENLRESVPSPGRSEPAWRCWTGGPVLGAAGPPLRPRSVLRCRPLGPRRPPQHLRRSGETHSRSPTAPRPSALVLRRPAAPRVASAEGTGRRPPPPSIQPRVEPWAAAGLRRMAWELQGTSSGSPRCGGGAEAAGRGPGAPEGLRPAGRRIIAAGGAGAALGVAGAGLRTWRLAQAGALKRWTSGAALELGRGRLPHLWKEAGDHEDGAGGGGPCRLGAPESPCRAERSRHKWRGCDPTWSVSRPATTLGRHHWGHGWGLGEADLLASLSRRGRGMIDGAGDWGGIPHKRNRC</sequence>
<organism evidence="2 3">
    <name type="scientific">Pleurodeles waltl</name>
    <name type="common">Iberian ribbed newt</name>
    <dbReference type="NCBI Taxonomy" id="8319"/>
    <lineage>
        <taxon>Eukaryota</taxon>
        <taxon>Metazoa</taxon>
        <taxon>Chordata</taxon>
        <taxon>Craniata</taxon>
        <taxon>Vertebrata</taxon>
        <taxon>Euteleostomi</taxon>
        <taxon>Amphibia</taxon>
        <taxon>Batrachia</taxon>
        <taxon>Caudata</taxon>
        <taxon>Salamandroidea</taxon>
        <taxon>Salamandridae</taxon>
        <taxon>Pleurodelinae</taxon>
        <taxon>Pleurodeles</taxon>
    </lineage>
</organism>
<keyword evidence="3" id="KW-1185">Reference proteome</keyword>
<feature type="region of interest" description="Disordered" evidence="1">
    <location>
        <begin position="1"/>
        <end position="128"/>
    </location>
</feature>
<reference evidence="2" key="1">
    <citation type="journal article" date="2022" name="bioRxiv">
        <title>Sequencing and chromosome-scale assembly of the giantPleurodeles waltlgenome.</title>
        <authorList>
            <person name="Brown T."/>
            <person name="Elewa A."/>
            <person name="Iarovenko S."/>
            <person name="Subramanian E."/>
            <person name="Araus A.J."/>
            <person name="Petzold A."/>
            <person name="Susuki M."/>
            <person name="Suzuki K.-i.T."/>
            <person name="Hayashi T."/>
            <person name="Toyoda A."/>
            <person name="Oliveira C."/>
            <person name="Osipova E."/>
            <person name="Leigh N.D."/>
            <person name="Simon A."/>
            <person name="Yun M.H."/>
        </authorList>
    </citation>
    <scope>NUCLEOTIDE SEQUENCE</scope>
    <source>
        <strain evidence="2">20211129_DDA</strain>
        <tissue evidence="2">Liver</tissue>
    </source>
</reference>
<evidence type="ECO:0000313" key="3">
    <source>
        <dbReference type="Proteomes" id="UP001066276"/>
    </source>
</evidence>
<accession>A0AAV7KT30</accession>
<dbReference type="AlphaFoldDB" id="A0AAV7KT30"/>
<dbReference type="Proteomes" id="UP001066276">
    <property type="component" value="Chromosome 12"/>
</dbReference>
<feature type="compositionally biased region" description="Low complexity" evidence="1">
    <location>
        <begin position="51"/>
        <end position="60"/>
    </location>
</feature>
<feature type="region of interest" description="Disordered" evidence="1">
    <location>
        <begin position="147"/>
        <end position="173"/>
    </location>
</feature>
<proteinExistence type="predicted"/>
<evidence type="ECO:0000313" key="2">
    <source>
        <dbReference type="EMBL" id="KAJ1082422.1"/>
    </source>
</evidence>
<feature type="compositionally biased region" description="Gly residues" evidence="1">
    <location>
        <begin position="154"/>
        <end position="168"/>
    </location>
</feature>
<name>A0AAV7KT30_PLEWA</name>
<dbReference type="EMBL" id="JANPWB010000016">
    <property type="protein sequence ID" value="KAJ1082422.1"/>
    <property type="molecule type" value="Genomic_DNA"/>
</dbReference>
<gene>
    <name evidence="2" type="ORF">NDU88_002590</name>
</gene>
<comment type="caution">
    <text evidence="2">The sequence shown here is derived from an EMBL/GenBank/DDBJ whole genome shotgun (WGS) entry which is preliminary data.</text>
</comment>